<keyword evidence="1" id="KW-0175">Coiled coil</keyword>
<name>A0A7S0E4P1_9CRYP</name>
<evidence type="ECO:0000256" key="1">
    <source>
        <dbReference type="SAM" id="Coils"/>
    </source>
</evidence>
<feature type="chain" id="PRO_5031009852" evidence="3">
    <location>
        <begin position="21"/>
        <end position="216"/>
    </location>
</feature>
<gene>
    <name evidence="4" type="ORF">HPHI1048_LOCUS5268</name>
</gene>
<evidence type="ECO:0000256" key="3">
    <source>
        <dbReference type="SAM" id="SignalP"/>
    </source>
</evidence>
<proteinExistence type="predicted"/>
<sequence>MRAVRLQVFLLLLLFPPASAELSTLQTPTGKMVRSMSTALRTVQWAFLGSDRPLVSRGTADEADVREVRAVGMADEEEEEEEWQQQEQGGEEVEGKKSHGSSSKSFFSLARSMSQDNLESIKISAHVTKKAASTLGSSLSSSLTMAVRAVVVSVINFLLEFRRLLSLGLDSRLDELQSRINRVEKEQEDVRSEICTLRAQVGELSKKLQGVQPTEQ</sequence>
<feature type="region of interest" description="Disordered" evidence="2">
    <location>
        <begin position="72"/>
        <end position="104"/>
    </location>
</feature>
<evidence type="ECO:0000313" key="4">
    <source>
        <dbReference type="EMBL" id="CAD8474457.1"/>
    </source>
</evidence>
<evidence type="ECO:0000256" key="2">
    <source>
        <dbReference type="SAM" id="MobiDB-lite"/>
    </source>
</evidence>
<protein>
    <submittedName>
        <fullName evidence="4">Uncharacterized protein</fullName>
    </submittedName>
</protein>
<dbReference type="EMBL" id="HBEO01007490">
    <property type="protein sequence ID" value="CAD8474457.1"/>
    <property type="molecule type" value="Transcribed_RNA"/>
</dbReference>
<accession>A0A7S0E4P1</accession>
<keyword evidence="3" id="KW-0732">Signal</keyword>
<organism evidence="4">
    <name type="scientific">Hanusia phi</name>
    <dbReference type="NCBI Taxonomy" id="3032"/>
    <lineage>
        <taxon>Eukaryota</taxon>
        <taxon>Cryptophyceae</taxon>
        <taxon>Pyrenomonadales</taxon>
        <taxon>Geminigeraceae</taxon>
        <taxon>Hanusia</taxon>
    </lineage>
</organism>
<feature type="signal peptide" evidence="3">
    <location>
        <begin position="1"/>
        <end position="20"/>
    </location>
</feature>
<dbReference type="AlphaFoldDB" id="A0A7S0E4P1"/>
<reference evidence="4" key="1">
    <citation type="submission" date="2021-01" db="EMBL/GenBank/DDBJ databases">
        <authorList>
            <person name="Corre E."/>
            <person name="Pelletier E."/>
            <person name="Niang G."/>
            <person name="Scheremetjew M."/>
            <person name="Finn R."/>
            <person name="Kale V."/>
            <person name="Holt S."/>
            <person name="Cochrane G."/>
            <person name="Meng A."/>
            <person name="Brown T."/>
            <person name="Cohen L."/>
        </authorList>
    </citation>
    <scope>NUCLEOTIDE SEQUENCE</scope>
    <source>
        <strain evidence="4">CCMP325</strain>
    </source>
</reference>
<feature type="compositionally biased region" description="Acidic residues" evidence="2">
    <location>
        <begin position="74"/>
        <end position="92"/>
    </location>
</feature>
<feature type="coiled-coil region" evidence="1">
    <location>
        <begin position="166"/>
        <end position="193"/>
    </location>
</feature>